<feature type="compositionally biased region" description="Acidic residues" evidence="1">
    <location>
        <begin position="499"/>
        <end position="509"/>
    </location>
</feature>
<dbReference type="EMBL" id="JARJCN010000057">
    <property type="protein sequence ID" value="KAJ7080011.1"/>
    <property type="molecule type" value="Genomic_DNA"/>
</dbReference>
<feature type="compositionally biased region" description="Basic and acidic residues" evidence="1">
    <location>
        <begin position="451"/>
        <end position="463"/>
    </location>
</feature>
<organism evidence="2 3">
    <name type="scientific">Mycena belliarum</name>
    <dbReference type="NCBI Taxonomy" id="1033014"/>
    <lineage>
        <taxon>Eukaryota</taxon>
        <taxon>Fungi</taxon>
        <taxon>Dikarya</taxon>
        <taxon>Basidiomycota</taxon>
        <taxon>Agaricomycotina</taxon>
        <taxon>Agaricomycetes</taxon>
        <taxon>Agaricomycetidae</taxon>
        <taxon>Agaricales</taxon>
        <taxon>Marasmiineae</taxon>
        <taxon>Mycenaceae</taxon>
        <taxon>Mycena</taxon>
    </lineage>
</organism>
<reference evidence="2" key="1">
    <citation type="submission" date="2023-03" db="EMBL/GenBank/DDBJ databases">
        <title>Massive genome expansion in bonnet fungi (Mycena s.s.) driven by repeated elements and novel gene families across ecological guilds.</title>
        <authorList>
            <consortium name="Lawrence Berkeley National Laboratory"/>
            <person name="Harder C.B."/>
            <person name="Miyauchi S."/>
            <person name="Viragh M."/>
            <person name="Kuo A."/>
            <person name="Thoen E."/>
            <person name="Andreopoulos B."/>
            <person name="Lu D."/>
            <person name="Skrede I."/>
            <person name="Drula E."/>
            <person name="Henrissat B."/>
            <person name="Morin E."/>
            <person name="Kohler A."/>
            <person name="Barry K."/>
            <person name="LaButti K."/>
            <person name="Morin E."/>
            <person name="Salamov A."/>
            <person name="Lipzen A."/>
            <person name="Mereny Z."/>
            <person name="Hegedus B."/>
            <person name="Baldrian P."/>
            <person name="Stursova M."/>
            <person name="Weitz H."/>
            <person name="Taylor A."/>
            <person name="Grigoriev I.V."/>
            <person name="Nagy L.G."/>
            <person name="Martin F."/>
            <person name="Kauserud H."/>
        </authorList>
    </citation>
    <scope>NUCLEOTIDE SEQUENCE</scope>
    <source>
        <strain evidence="2">CBHHK173m</strain>
    </source>
</reference>
<feature type="region of interest" description="Disordered" evidence="1">
    <location>
        <begin position="1"/>
        <end position="31"/>
    </location>
</feature>
<evidence type="ECO:0000256" key="1">
    <source>
        <dbReference type="SAM" id="MobiDB-lite"/>
    </source>
</evidence>
<feature type="compositionally biased region" description="Basic residues" evidence="1">
    <location>
        <begin position="321"/>
        <end position="331"/>
    </location>
</feature>
<feature type="compositionally biased region" description="Polar residues" evidence="1">
    <location>
        <begin position="139"/>
        <end position="153"/>
    </location>
</feature>
<gene>
    <name evidence="2" type="ORF">B0H15DRAFT_857700</name>
</gene>
<evidence type="ECO:0000313" key="2">
    <source>
        <dbReference type="EMBL" id="KAJ7080011.1"/>
    </source>
</evidence>
<keyword evidence="3" id="KW-1185">Reference proteome</keyword>
<protein>
    <submittedName>
        <fullName evidence="2">Uncharacterized protein</fullName>
    </submittedName>
</protein>
<name>A0AAD6U000_9AGAR</name>
<accession>A0AAD6U000</accession>
<dbReference type="Proteomes" id="UP001222325">
    <property type="component" value="Unassembled WGS sequence"/>
</dbReference>
<feature type="region of interest" description="Disordered" evidence="1">
    <location>
        <begin position="53"/>
        <end position="509"/>
    </location>
</feature>
<feature type="compositionally biased region" description="Basic residues" evidence="1">
    <location>
        <begin position="118"/>
        <end position="137"/>
    </location>
</feature>
<feature type="compositionally biased region" description="Pro residues" evidence="1">
    <location>
        <begin position="332"/>
        <end position="343"/>
    </location>
</feature>
<comment type="caution">
    <text evidence="2">The sequence shown here is derived from an EMBL/GenBank/DDBJ whole genome shotgun (WGS) entry which is preliminary data.</text>
</comment>
<evidence type="ECO:0000313" key="3">
    <source>
        <dbReference type="Proteomes" id="UP001222325"/>
    </source>
</evidence>
<feature type="compositionally biased region" description="Basic residues" evidence="1">
    <location>
        <begin position="159"/>
        <end position="174"/>
    </location>
</feature>
<dbReference type="AlphaFoldDB" id="A0AAD6U000"/>
<feature type="compositionally biased region" description="Basic and acidic residues" evidence="1">
    <location>
        <begin position="232"/>
        <end position="249"/>
    </location>
</feature>
<sequence>MNAPTPGLVTPGPVSLQVQESRTKRLGRQQARFRDRGGIFVPRTHNNLIDILLGRKNASPLKRRSRSRSRSVSVSPTKKHASKTKGGTVSRRKSSKAPADDEKPVAGPSRLPEPSTKGKAKKPKPAGAPKRKGRAPKSKATTTQSIPTSTQELTAPVKQKAKTGARAKPTGRRTKAAEIADEEPVAPRAPRARAAKARTAYAELSDDDEGGVADTELNQKGKRTCTEEVDASPDKAAKPKQLRSEEERPPTAPGKRKLEMIMEENEDDVEPVRASAKRRKADKAAEEEERAPKLKARKRVVAVIPEVDSMPEDETLAQCRLKGKAKSKTPRPKPPLDPYPPAPAAAEEEAKPKRKRVVPKGASEEEAVEPKSKRKRTLKASAEEDAPPTKRSKPASAPVPEEADAVQPVPAARRRKAAEEPVKKRTKKPPPETADAVQIAATNKKPAPKRAAPERESQAHKENTTGATESAAKVPARRGPPKSVLDRVRRHTNAHLLADDSEDELDCLS</sequence>
<proteinExistence type="predicted"/>